<evidence type="ECO:0000313" key="7">
    <source>
        <dbReference type="EMBL" id="CAI8038312.1"/>
    </source>
</evidence>
<evidence type="ECO:0000256" key="3">
    <source>
        <dbReference type="ARBA" id="ARBA00023002"/>
    </source>
</evidence>
<dbReference type="Gene3D" id="3.40.605.10">
    <property type="entry name" value="Aldehyde Dehydrogenase, Chain A, domain 1"/>
    <property type="match status" value="1"/>
</dbReference>
<reference evidence="7" key="1">
    <citation type="submission" date="2023-03" db="EMBL/GenBank/DDBJ databases">
        <authorList>
            <person name="Steffen K."/>
            <person name="Cardenas P."/>
        </authorList>
    </citation>
    <scope>NUCLEOTIDE SEQUENCE</scope>
</reference>
<dbReference type="InterPro" id="IPR015590">
    <property type="entry name" value="Aldehyde_DH_dom"/>
</dbReference>
<dbReference type="EMBL" id="CASHTH010002987">
    <property type="protein sequence ID" value="CAI8038312.1"/>
    <property type="molecule type" value="Genomic_DNA"/>
</dbReference>
<comment type="pathway">
    <text evidence="1">Amino-acid degradation; L-proline degradation into L-glutamate; L-glutamate from L-proline: step 2/2.</text>
</comment>
<dbReference type="GO" id="GO:0010133">
    <property type="term" value="P:L-proline catabolic process to L-glutamate"/>
    <property type="evidence" value="ECO:0007669"/>
    <property type="project" value="TreeGrafter"/>
</dbReference>
<dbReference type="SUPFAM" id="SSF53720">
    <property type="entry name" value="ALDH-like"/>
    <property type="match status" value="1"/>
</dbReference>
<dbReference type="PROSITE" id="PS00070">
    <property type="entry name" value="ALDEHYDE_DEHYDR_CYS"/>
    <property type="match status" value="1"/>
</dbReference>
<dbReference type="Pfam" id="PF00171">
    <property type="entry name" value="Aldedh"/>
    <property type="match status" value="1"/>
</dbReference>
<feature type="domain" description="Aldehyde dehydrogenase" evidence="6">
    <location>
        <begin position="3"/>
        <end position="272"/>
    </location>
</feature>
<protein>
    <recommendedName>
        <fullName evidence="2">L-glutamate gamma-semialdehyde dehydrogenase</fullName>
        <ecNumber evidence="2">1.2.1.88</ecNumber>
    </recommendedName>
</protein>
<dbReference type="Gene3D" id="3.40.309.10">
    <property type="entry name" value="Aldehyde Dehydrogenase, Chain A, domain 2"/>
    <property type="match status" value="1"/>
</dbReference>
<gene>
    <name evidence="7" type="ORF">GBAR_LOCUS21361</name>
</gene>
<name>A0AA35SZH2_GEOBA</name>
<keyword evidence="3" id="KW-0560">Oxidoreductase</keyword>
<comment type="catalytic activity">
    <reaction evidence="5">
        <text>L-glutamate 5-semialdehyde + NAD(+) + H2O = L-glutamate + NADH + 2 H(+)</text>
        <dbReference type="Rhea" id="RHEA:30235"/>
        <dbReference type="ChEBI" id="CHEBI:15377"/>
        <dbReference type="ChEBI" id="CHEBI:15378"/>
        <dbReference type="ChEBI" id="CHEBI:29985"/>
        <dbReference type="ChEBI" id="CHEBI:57540"/>
        <dbReference type="ChEBI" id="CHEBI:57945"/>
        <dbReference type="ChEBI" id="CHEBI:58066"/>
        <dbReference type="EC" id="1.2.1.88"/>
    </reaction>
</comment>
<dbReference type="InterPro" id="IPR016161">
    <property type="entry name" value="Ald_DH/histidinol_DH"/>
</dbReference>
<dbReference type="Proteomes" id="UP001174909">
    <property type="component" value="Unassembled WGS sequence"/>
</dbReference>
<dbReference type="InterPro" id="IPR016163">
    <property type="entry name" value="Ald_DH_C"/>
</dbReference>
<evidence type="ECO:0000256" key="2">
    <source>
        <dbReference type="ARBA" id="ARBA00012884"/>
    </source>
</evidence>
<accession>A0AA35SZH2</accession>
<comment type="caution">
    <text evidence="7">The sequence shown here is derived from an EMBL/GenBank/DDBJ whole genome shotgun (WGS) entry which is preliminary data.</text>
</comment>
<dbReference type="AlphaFoldDB" id="A0AA35SZH2"/>
<dbReference type="EC" id="1.2.1.88" evidence="2"/>
<dbReference type="GO" id="GO:0009898">
    <property type="term" value="C:cytoplasmic side of plasma membrane"/>
    <property type="evidence" value="ECO:0007669"/>
    <property type="project" value="TreeGrafter"/>
</dbReference>
<evidence type="ECO:0000256" key="4">
    <source>
        <dbReference type="ARBA" id="ARBA00023027"/>
    </source>
</evidence>
<evidence type="ECO:0000256" key="1">
    <source>
        <dbReference type="ARBA" id="ARBA00004786"/>
    </source>
</evidence>
<sequence>MIQETGKTIADSISEVREAVDFCRFYANEAIRLECLPDHCARGVIACISPWNFPLAIFTGQITASLAAGNSVIGKPAEQSSLTGARAVELMHQVGIPKDVVQFLPGYGETVGAMLSADERISGICFTGSTDAAIAIYRSMAKSCDIEAPLIAETGGLNAMIVDSTALPEQAVKDIIASAFQSAGQRCSALRILYVQNEMESRLLKMLFGAIEQLRVGDPWDISTDVGPIIDEHAQSDLLDYCNRMESENRLLYQRELSAHLDGYFVPPSVFRVSGIEELEREISDPFCM</sequence>
<proteinExistence type="predicted"/>
<dbReference type="InterPro" id="IPR016160">
    <property type="entry name" value="Ald_DH_CS_CYS"/>
</dbReference>
<dbReference type="PANTHER" id="PTHR42862">
    <property type="entry name" value="DELTA-1-PYRROLINE-5-CARBOXYLATE DEHYDROGENASE 1, ISOFORM A-RELATED"/>
    <property type="match status" value="1"/>
</dbReference>
<organism evidence="7 8">
    <name type="scientific">Geodia barretti</name>
    <name type="common">Barrett's horny sponge</name>
    <dbReference type="NCBI Taxonomy" id="519541"/>
    <lineage>
        <taxon>Eukaryota</taxon>
        <taxon>Metazoa</taxon>
        <taxon>Porifera</taxon>
        <taxon>Demospongiae</taxon>
        <taxon>Heteroscleromorpha</taxon>
        <taxon>Tetractinellida</taxon>
        <taxon>Astrophorina</taxon>
        <taxon>Geodiidae</taxon>
        <taxon>Geodia</taxon>
    </lineage>
</organism>
<dbReference type="GO" id="GO:0003842">
    <property type="term" value="F:L-glutamate gamma-semialdehyde dehydrogenase activity"/>
    <property type="evidence" value="ECO:0007669"/>
    <property type="project" value="UniProtKB-EC"/>
</dbReference>
<keyword evidence="4" id="KW-0520">NAD</keyword>
<dbReference type="InterPro" id="IPR050485">
    <property type="entry name" value="Proline_metab_enzyme"/>
</dbReference>
<dbReference type="PANTHER" id="PTHR42862:SF1">
    <property type="entry name" value="DELTA-1-PYRROLINE-5-CARBOXYLATE DEHYDROGENASE 2, ISOFORM A-RELATED"/>
    <property type="match status" value="1"/>
</dbReference>
<evidence type="ECO:0000313" key="8">
    <source>
        <dbReference type="Proteomes" id="UP001174909"/>
    </source>
</evidence>
<dbReference type="InterPro" id="IPR016162">
    <property type="entry name" value="Ald_DH_N"/>
</dbReference>
<keyword evidence="8" id="KW-1185">Reference proteome</keyword>
<evidence type="ECO:0000256" key="5">
    <source>
        <dbReference type="ARBA" id="ARBA00048142"/>
    </source>
</evidence>
<evidence type="ECO:0000259" key="6">
    <source>
        <dbReference type="Pfam" id="PF00171"/>
    </source>
</evidence>